<comment type="cofactor">
    <cofactor evidence="1">
        <name>pyruvate</name>
        <dbReference type="ChEBI" id="CHEBI:15361"/>
    </cofactor>
</comment>
<reference evidence="10" key="1">
    <citation type="journal article" date="2020" name="mSystems">
        <title>Genome- and Community-Level Interaction Insights into Carbon Utilization and Element Cycling Functions of Hydrothermarchaeota in Hydrothermal Sediment.</title>
        <authorList>
            <person name="Zhou Z."/>
            <person name="Liu Y."/>
            <person name="Xu W."/>
            <person name="Pan J."/>
            <person name="Luo Z.H."/>
            <person name="Li M."/>
        </authorList>
    </citation>
    <scope>NUCLEOTIDE SEQUENCE [LARGE SCALE GENOMIC DNA]</scope>
    <source>
        <strain evidence="10">HyVt-92</strain>
    </source>
</reference>
<evidence type="ECO:0000256" key="6">
    <source>
        <dbReference type="ARBA" id="ARBA00023145"/>
    </source>
</evidence>
<sequence length="127" mass="14480">MGICIVSELLGVEPEKIAKVKEVREILDRAVSESGLHIIASPLFYQFSPQGVSAVYLLRESHLSIHTWPEYRYAALDIFTCGDSLSALKAFEFIIKAFKPEEVRKQMIKREIYEYKKVRNPNCAQSG</sequence>
<comment type="caution">
    <text evidence="10">The sequence shown here is derived from an EMBL/GenBank/DDBJ whole genome shotgun (WGS) entry which is preliminary data.</text>
</comment>
<evidence type="ECO:0000256" key="7">
    <source>
        <dbReference type="ARBA" id="ARBA00023239"/>
    </source>
</evidence>
<keyword evidence="9" id="KW-0670">Pyruvate</keyword>
<evidence type="ECO:0000256" key="4">
    <source>
        <dbReference type="ARBA" id="ARBA00023066"/>
    </source>
</evidence>
<dbReference type="InterPro" id="IPR016067">
    <property type="entry name" value="S-AdoMet_deCO2ase_core"/>
</dbReference>
<evidence type="ECO:0000256" key="3">
    <source>
        <dbReference type="ARBA" id="ARBA00022813"/>
    </source>
</evidence>
<dbReference type="GO" id="GO:0008295">
    <property type="term" value="P:spermidine biosynthetic process"/>
    <property type="evidence" value="ECO:0007669"/>
    <property type="project" value="UniProtKB-KW"/>
</dbReference>
<name>A0A7V5HYM6_UNCAE</name>
<dbReference type="AlphaFoldDB" id="A0A7V5HYM6"/>
<dbReference type="EMBL" id="DRTT01000077">
    <property type="protein sequence ID" value="HHF98350.1"/>
    <property type="molecule type" value="Genomic_DNA"/>
</dbReference>
<keyword evidence="5" id="KW-0620">Polyamine biosynthesis</keyword>
<evidence type="ECO:0000256" key="1">
    <source>
        <dbReference type="ARBA" id="ARBA00001928"/>
    </source>
</evidence>
<dbReference type="GO" id="GO:0005829">
    <property type="term" value="C:cytosol"/>
    <property type="evidence" value="ECO:0007669"/>
    <property type="project" value="TreeGrafter"/>
</dbReference>
<dbReference type="PANTHER" id="PTHR33866">
    <property type="entry name" value="S-ADENOSYLMETHIONINE DECARBOXYLASE PROENZYME"/>
    <property type="match status" value="1"/>
</dbReference>
<dbReference type="PANTHER" id="PTHR33866:SF2">
    <property type="entry name" value="S-ADENOSYLMETHIONINE DECARBOXYLASE PROENZYME"/>
    <property type="match status" value="1"/>
</dbReference>
<proteinExistence type="predicted"/>
<dbReference type="InterPro" id="IPR017716">
    <property type="entry name" value="S-AdoMet_deCOase_pro-enz"/>
</dbReference>
<dbReference type="NCBIfam" id="TIGR03330">
    <property type="entry name" value="SAM_DCase_Bsu"/>
    <property type="match status" value="1"/>
</dbReference>
<dbReference type="SUPFAM" id="SSF56276">
    <property type="entry name" value="S-adenosylmethionine decarboxylase"/>
    <property type="match status" value="1"/>
</dbReference>
<keyword evidence="2" id="KW-0210">Decarboxylase</keyword>
<dbReference type="InterPro" id="IPR003826">
    <property type="entry name" value="AdoMetDC_fam_prok"/>
</dbReference>
<gene>
    <name evidence="10" type="primary">speD</name>
    <name evidence="10" type="ORF">ENL39_02550</name>
</gene>
<evidence type="ECO:0000256" key="5">
    <source>
        <dbReference type="ARBA" id="ARBA00023115"/>
    </source>
</evidence>
<protein>
    <submittedName>
        <fullName evidence="10">Adenosylmethionine decarboxylase</fullName>
        <ecNumber evidence="10">4.1.1.50</ecNumber>
    </submittedName>
</protein>
<dbReference type="Proteomes" id="UP000886070">
    <property type="component" value="Unassembled WGS sequence"/>
</dbReference>
<keyword evidence="6" id="KW-0865">Zymogen</keyword>
<evidence type="ECO:0000256" key="9">
    <source>
        <dbReference type="ARBA" id="ARBA00023317"/>
    </source>
</evidence>
<keyword evidence="3" id="KW-0068">Autocatalytic cleavage</keyword>
<dbReference type="GO" id="GO:0004014">
    <property type="term" value="F:adenosylmethionine decarboxylase activity"/>
    <property type="evidence" value="ECO:0007669"/>
    <property type="project" value="UniProtKB-EC"/>
</dbReference>
<keyword evidence="7 10" id="KW-0456">Lyase</keyword>
<evidence type="ECO:0000256" key="2">
    <source>
        <dbReference type="ARBA" id="ARBA00022793"/>
    </source>
</evidence>
<dbReference type="Pfam" id="PF02675">
    <property type="entry name" value="AdoMet_dc"/>
    <property type="match status" value="1"/>
</dbReference>
<organism evidence="10">
    <name type="scientific">Aerophobetes bacterium</name>
    <dbReference type="NCBI Taxonomy" id="2030807"/>
    <lineage>
        <taxon>Bacteria</taxon>
        <taxon>Candidatus Aerophobota</taxon>
    </lineage>
</organism>
<keyword evidence="8" id="KW-0704">Schiff base</keyword>
<evidence type="ECO:0000256" key="8">
    <source>
        <dbReference type="ARBA" id="ARBA00023270"/>
    </source>
</evidence>
<evidence type="ECO:0000313" key="10">
    <source>
        <dbReference type="EMBL" id="HHF98350.1"/>
    </source>
</evidence>
<dbReference type="Gene3D" id="3.60.90.10">
    <property type="entry name" value="S-adenosylmethionine decarboxylase"/>
    <property type="match status" value="1"/>
</dbReference>
<keyword evidence="4" id="KW-0745">Spermidine biosynthesis</keyword>
<dbReference type="EC" id="4.1.1.50" evidence="10"/>
<accession>A0A7V5HYM6</accession>